<feature type="compositionally biased region" description="Basic and acidic residues" evidence="6">
    <location>
        <begin position="44"/>
        <end position="58"/>
    </location>
</feature>
<dbReference type="InterPro" id="IPR035979">
    <property type="entry name" value="RBD_domain_sf"/>
</dbReference>
<evidence type="ECO:0000313" key="9">
    <source>
        <dbReference type="Proteomes" id="UP000054007"/>
    </source>
</evidence>
<evidence type="ECO:0000256" key="4">
    <source>
        <dbReference type="ARBA" id="ARBA00023274"/>
    </source>
</evidence>
<dbReference type="PROSITE" id="PS50102">
    <property type="entry name" value="RRM"/>
    <property type="match status" value="1"/>
</dbReference>
<dbReference type="PANTHER" id="PTHR23236:SF12">
    <property type="entry name" value="EUKARYOTIC INITIATION FACTOR 4B-RELATED"/>
    <property type="match status" value="1"/>
</dbReference>
<sequence>MADTETTHPPAAAAELENMDDDISEEDKEIMLMKKRVEEMEAEAAKLREMQAEVERQSEAAQEGSASGDTETQSAEDQNATDIRSVYVGNVDYNATPEEIQGHFQACGVINRVTILCDKFTGHPKGYAYVEFSEPEHVDAAVAMNESLFRGRLIKVPASPTFTLPTMLPNLARWASRSLATSTRTFATAATEAAPEVRAYPFSTNAIRSIPAHVHKGRGIMPYLIKTLGPADKREMIWRLFNRKSPEHLIPGSIVSVTQEHAPTQFTGVLLAVRRRGVDSTLLVRNIVNRTGVEIQVHAMSPHVKEIKLLRKPVKRTKRAKLYFLRDDPDKMSQIASSARKL</sequence>
<dbReference type="InterPro" id="IPR012677">
    <property type="entry name" value="Nucleotide-bd_a/b_plait_sf"/>
</dbReference>
<dbReference type="AlphaFoldDB" id="A0A0D7BAV2"/>
<dbReference type="GO" id="GO:0005840">
    <property type="term" value="C:ribosome"/>
    <property type="evidence" value="ECO:0007669"/>
    <property type="project" value="UniProtKB-KW"/>
</dbReference>
<protein>
    <recommendedName>
        <fullName evidence="7">RRM domain-containing protein</fullName>
    </recommendedName>
</protein>
<keyword evidence="4" id="KW-0687">Ribonucleoprotein</keyword>
<dbReference type="SMART" id="SM00360">
    <property type="entry name" value="RRM"/>
    <property type="match status" value="1"/>
</dbReference>
<dbReference type="InterPro" id="IPR038657">
    <property type="entry name" value="Ribosomal_bL19_sf"/>
</dbReference>
<dbReference type="OrthoDB" id="4726at2759"/>
<dbReference type="Gene3D" id="2.30.30.790">
    <property type="match status" value="1"/>
</dbReference>
<keyword evidence="2 5" id="KW-0694">RNA-binding</keyword>
<dbReference type="InterPro" id="IPR000504">
    <property type="entry name" value="RRM_dom"/>
</dbReference>
<keyword evidence="9" id="KW-1185">Reference proteome</keyword>
<dbReference type="Pfam" id="PF00076">
    <property type="entry name" value="RRM_1"/>
    <property type="match status" value="1"/>
</dbReference>
<dbReference type="InterPro" id="IPR008991">
    <property type="entry name" value="Translation_prot_SH3-like_sf"/>
</dbReference>
<feature type="compositionally biased region" description="Polar residues" evidence="6">
    <location>
        <begin position="64"/>
        <end position="82"/>
    </location>
</feature>
<feature type="domain" description="RRM" evidence="7">
    <location>
        <begin position="84"/>
        <end position="161"/>
    </location>
</feature>
<evidence type="ECO:0000259" key="7">
    <source>
        <dbReference type="PROSITE" id="PS50102"/>
    </source>
</evidence>
<dbReference type="SUPFAM" id="SSF50104">
    <property type="entry name" value="Translation proteins SH3-like domain"/>
    <property type="match status" value="1"/>
</dbReference>
<dbReference type="GO" id="GO:0006412">
    <property type="term" value="P:translation"/>
    <property type="evidence" value="ECO:0007669"/>
    <property type="project" value="InterPro"/>
</dbReference>
<evidence type="ECO:0000256" key="6">
    <source>
        <dbReference type="SAM" id="MobiDB-lite"/>
    </source>
</evidence>
<dbReference type="CDD" id="cd12306">
    <property type="entry name" value="RRM_II_PABPs"/>
    <property type="match status" value="1"/>
</dbReference>
<feature type="compositionally biased region" description="Acidic residues" evidence="6">
    <location>
        <begin position="17"/>
        <end position="26"/>
    </location>
</feature>
<evidence type="ECO:0000256" key="5">
    <source>
        <dbReference type="PROSITE-ProRule" id="PRU00176"/>
    </source>
</evidence>
<dbReference type="GO" id="GO:0005737">
    <property type="term" value="C:cytoplasm"/>
    <property type="evidence" value="ECO:0007669"/>
    <property type="project" value="TreeGrafter"/>
</dbReference>
<comment type="similarity">
    <text evidence="1">Belongs to the bacterial ribosomal protein bL19 family.</text>
</comment>
<proteinExistence type="inferred from homology"/>
<reference evidence="8 9" key="1">
    <citation type="journal article" date="2015" name="Fungal Genet. Biol.">
        <title>Evolution of novel wood decay mechanisms in Agaricales revealed by the genome sequences of Fistulina hepatica and Cylindrobasidium torrendii.</title>
        <authorList>
            <person name="Floudas D."/>
            <person name="Held B.W."/>
            <person name="Riley R."/>
            <person name="Nagy L.G."/>
            <person name="Koehler G."/>
            <person name="Ransdell A.S."/>
            <person name="Younus H."/>
            <person name="Chow J."/>
            <person name="Chiniquy J."/>
            <person name="Lipzen A."/>
            <person name="Tritt A."/>
            <person name="Sun H."/>
            <person name="Haridas S."/>
            <person name="LaButti K."/>
            <person name="Ohm R.A."/>
            <person name="Kues U."/>
            <person name="Blanchette R.A."/>
            <person name="Grigoriev I.V."/>
            <person name="Minto R.E."/>
            <person name="Hibbett D.S."/>
        </authorList>
    </citation>
    <scope>NUCLEOTIDE SEQUENCE [LARGE SCALE GENOMIC DNA]</scope>
    <source>
        <strain evidence="8 9">FP15055 ss-10</strain>
    </source>
</reference>
<feature type="region of interest" description="Disordered" evidence="6">
    <location>
        <begin position="1"/>
        <end position="26"/>
    </location>
</feature>
<dbReference type="STRING" id="1314674.A0A0D7BAV2"/>
<evidence type="ECO:0000256" key="1">
    <source>
        <dbReference type="ARBA" id="ARBA00005781"/>
    </source>
</evidence>
<gene>
    <name evidence="8" type="ORF">CYLTODRAFT_437062</name>
</gene>
<dbReference type="Pfam" id="PF01245">
    <property type="entry name" value="Ribosomal_L19"/>
    <property type="match status" value="1"/>
</dbReference>
<dbReference type="Proteomes" id="UP000054007">
    <property type="component" value="Unassembled WGS sequence"/>
</dbReference>
<keyword evidence="3" id="KW-0689">Ribosomal protein</keyword>
<dbReference type="SUPFAM" id="SSF54928">
    <property type="entry name" value="RNA-binding domain, RBD"/>
    <property type="match status" value="1"/>
</dbReference>
<dbReference type="GO" id="GO:0003735">
    <property type="term" value="F:structural constituent of ribosome"/>
    <property type="evidence" value="ECO:0007669"/>
    <property type="project" value="InterPro"/>
</dbReference>
<dbReference type="PANTHER" id="PTHR23236">
    <property type="entry name" value="EUKARYOTIC TRANSLATION INITIATION FACTOR 4B/4H"/>
    <property type="match status" value="1"/>
</dbReference>
<evidence type="ECO:0000313" key="8">
    <source>
        <dbReference type="EMBL" id="KIY67350.1"/>
    </source>
</evidence>
<organism evidence="8 9">
    <name type="scientific">Cylindrobasidium torrendii FP15055 ss-10</name>
    <dbReference type="NCBI Taxonomy" id="1314674"/>
    <lineage>
        <taxon>Eukaryota</taxon>
        <taxon>Fungi</taxon>
        <taxon>Dikarya</taxon>
        <taxon>Basidiomycota</taxon>
        <taxon>Agaricomycotina</taxon>
        <taxon>Agaricomycetes</taxon>
        <taxon>Agaricomycetidae</taxon>
        <taxon>Agaricales</taxon>
        <taxon>Marasmiineae</taxon>
        <taxon>Physalacriaceae</taxon>
        <taxon>Cylindrobasidium</taxon>
    </lineage>
</organism>
<dbReference type="EMBL" id="KN880528">
    <property type="protein sequence ID" value="KIY67350.1"/>
    <property type="molecule type" value="Genomic_DNA"/>
</dbReference>
<accession>A0A0D7BAV2</accession>
<dbReference type="GO" id="GO:1990904">
    <property type="term" value="C:ribonucleoprotein complex"/>
    <property type="evidence" value="ECO:0007669"/>
    <property type="project" value="UniProtKB-KW"/>
</dbReference>
<feature type="region of interest" description="Disordered" evidence="6">
    <location>
        <begin position="44"/>
        <end position="82"/>
    </location>
</feature>
<name>A0A0D7BAV2_9AGAR</name>
<dbReference type="Gene3D" id="3.30.70.330">
    <property type="match status" value="1"/>
</dbReference>
<evidence type="ECO:0000256" key="2">
    <source>
        <dbReference type="ARBA" id="ARBA00022884"/>
    </source>
</evidence>
<dbReference type="InterPro" id="IPR001857">
    <property type="entry name" value="Ribosomal_bL19"/>
</dbReference>
<evidence type="ECO:0000256" key="3">
    <source>
        <dbReference type="ARBA" id="ARBA00022980"/>
    </source>
</evidence>
<dbReference type="GO" id="GO:0008143">
    <property type="term" value="F:poly(A) binding"/>
    <property type="evidence" value="ECO:0007669"/>
    <property type="project" value="TreeGrafter"/>
</dbReference>